<gene>
    <name evidence="2" type="ORF">IC227_04825</name>
</gene>
<name>A0A931AXZ7_9ENTE</name>
<keyword evidence="3" id="KW-1185">Reference proteome</keyword>
<evidence type="ECO:0000313" key="3">
    <source>
        <dbReference type="Proteomes" id="UP000637757"/>
    </source>
</evidence>
<organism evidence="2 3">
    <name type="scientific">Enterococcus lacertideformus</name>
    <dbReference type="NCBI Taxonomy" id="2771493"/>
    <lineage>
        <taxon>Bacteria</taxon>
        <taxon>Bacillati</taxon>
        <taxon>Bacillota</taxon>
        <taxon>Bacilli</taxon>
        <taxon>Lactobacillales</taxon>
        <taxon>Enterococcaceae</taxon>
        <taxon>Enterococcus</taxon>
    </lineage>
</organism>
<dbReference type="Pfam" id="PF04230">
    <property type="entry name" value="PS_pyruv_trans"/>
    <property type="match status" value="1"/>
</dbReference>
<dbReference type="AlphaFoldDB" id="A0A931AXZ7"/>
<dbReference type="PANTHER" id="PTHR36836:SF1">
    <property type="entry name" value="COLANIC ACID BIOSYNTHESIS PROTEIN WCAK"/>
    <property type="match status" value="1"/>
</dbReference>
<proteinExistence type="predicted"/>
<feature type="domain" description="Polysaccharide pyruvyl transferase" evidence="1">
    <location>
        <begin position="15"/>
        <end position="326"/>
    </location>
</feature>
<dbReference type="GO" id="GO:0016740">
    <property type="term" value="F:transferase activity"/>
    <property type="evidence" value="ECO:0007669"/>
    <property type="project" value="UniProtKB-KW"/>
</dbReference>
<reference evidence="2" key="1">
    <citation type="submission" date="2020-09" db="EMBL/GenBank/DDBJ databases">
        <title>Genomic insights into the novelty and pathogenicity of a unique biofilm-forming Enterococcus sp. bacteria (Enterococcus lacertideformus) identified in reptiles.</title>
        <authorList>
            <person name="Agius J.E."/>
            <person name="Phalen D.N."/>
            <person name="Rose K."/>
            <person name="Eden J.-S."/>
        </authorList>
    </citation>
    <scope>NUCLEOTIDE SEQUENCE</scope>
    <source>
        <strain evidence="2">PHRS 0518</strain>
    </source>
</reference>
<keyword evidence="2" id="KW-0808">Transferase</keyword>
<protein>
    <submittedName>
        <fullName evidence="2">Polysaccharide pyruvyl transferase family protein</fullName>
    </submittedName>
</protein>
<evidence type="ECO:0000313" key="2">
    <source>
        <dbReference type="EMBL" id="MBF8807799.1"/>
    </source>
</evidence>
<dbReference type="InterPro" id="IPR007345">
    <property type="entry name" value="Polysacch_pyruvyl_Trfase"/>
</dbReference>
<sequence>MNKKVVTVSFIDSSNIGDQLISKTIEQELIIDYKVKNFSYKYVENDFYCKRINKKRRSWLNNVYNKYIKNIKVIHTFIAKAKWFLYYNYKLKRQDSEALRKALRETGTLIIGGGNVIFDSSKHTFSALKFAHLLDIAEEEGAEVFVCSIGIGPFQNEKQEKEAVRQLNRCKAVVLRDSLSQHYCIVNGFETAIKSVDPVFLLKAENKMSDKELPIIGICVIDYRISGASYEEYISYLNNLIRLITMLDNCSNVKIVLFSTEKEDYKTVNELGKELRDMTSVSCYTLESDKELLTMYSNFDLIIGTRMHSMIVAISQTIPIIGLSWQQKVDEMFKNINLTDNCYDIANLEDYLDEIVDKSKKIIKNNQRCVEEMDVIKKKLVDEFLIVRKEFEHFMS</sequence>
<comment type="caution">
    <text evidence="2">The sequence shown here is derived from an EMBL/GenBank/DDBJ whole genome shotgun (WGS) entry which is preliminary data.</text>
</comment>
<evidence type="ECO:0000259" key="1">
    <source>
        <dbReference type="Pfam" id="PF04230"/>
    </source>
</evidence>
<dbReference type="Proteomes" id="UP000637757">
    <property type="component" value="Unassembled WGS sequence"/>
</dbReference>
<dbReference type="PANTHER" id="PTHR36836">
    <property type="entry name" value="COLANIC ACID BIOSYNTHESIS PROTEIN WCAK"/>
    <property type="match status" value="1"/>
</dbReference>
<accession>A0A931AXZ7</accession>
<dbReference type="EMBL" id="JADAKE010000014">
    <property type="protein sequence ID" value="MBF8807799.1"/>
    <property type="molecule type" value="Genomic_DNA"/>
</dbReference>